<dbReference type="InterPro" id="IPR052389">
    <property type="entry name" value="Sec_Metab_Biosynth-Assoc"/>
</dbReference>
<protein>
    <recommendedName>
        <fullName evidence="5">Thioesterase family protein</fullName>
    </recommendedName>
</protein>
<evidence type="ECO:0008006" key="5">
    <source>
        <dbReference type="Google" id="ProtNLM"/>
    </source>
</evidence>
<dbReference type="VEuPathDB" id="FungiDB:SAPIO_CDS4755"/>
<accession>A0A084G7J9</accession>
<evidence type="ECO:0000259" key="1">
    <source>
        <dbReference type="Pfam" id="PF13622"/>
    </source>
</evidence>
<proteinExistence type="predicted"/>
<dbReference type="Gene3D" id="2.40.160.210">
    <property type="entry name" value="Acyl-CoA thioesterase, double hotdog domain"/>
    <property type="match status" value="1"/>
</dbReference>
<dbReference type="EMBL" id="JOWA01000094">
    <property type="protein sequence ID" value="KEZ43311.1"/>
    <property type="molecule type" value="Genomic_DNA"/>
</dbReference>
<organism evidence="3 4">
    <name type="scientific">Pseudallescheria apiosperma</name>
    <name type="common">Scedosporium apiospermum</name>
    <dbReference type="NCBI Taxonomy" id="563466"/>
    <lineage>
        <taxon>Eukaryota</taxon>
        <taxon>Fungi</taxon>
        <taxon>Dikarya</taxon>
        <taxon>Ascomycota</taxon>
        <taxon>Pezizomycotina</taxon>
        <taxon>Sordariomycetes</taxon>
        <taxon>Hypocreomycetidae</taxon>
        <taxon>Microascales</taxon>
        <taxon>Microascaceae</taxon>
        <taxon>Scedosporium</taxon>
    </lineage>
</organism>
<dbReference type="InterPro" id="IPR049450">
    <property type="entry name" value="ACOT8-like_C"/>
</dbReference>
<sequence length="324" mass="35730">MSDTLEIVPFADAARVTAVDSHVYSAVLVEGYCIGSVPNGGYVASCILRTASEYLAARGQPDVISAHFEYINRTEVGPAILVIEDVKLGRALSTIQITLYQNDLQTSAPWITSQSRKEVIGFLTNTKLSLEKGLSLPTGWTLDPPTPPVDLVKMARGEDPNWALRPQSPSPRANSYARAQTNIEIFSPRRGQPRRGVEESWIRLVSGEGFTNASLGFVADCFPYVVEAWRPKKDEEPIPFPHNELFWYPTVTLNLDVKKELKDGENEWVYVRTSAKSIQNGRFDLDVAIMDMHGDIVAISTHLCLILSAARNLGARSGANKGKI</sequence>
<dbReference type="InterPro" id="IPR042171">
    <property type="entry name" value="Acyl-CoA_hotdog"/>
</dbReference>
<dbReference type="OrthoDB" id="2532955at2759"/>
<feature type="domain" description="Acyl-CoA thioesterase-like N-terminal HotDog" evidence="1">
    <location>
        <begin position="31"/>
        <end position="106"/>
    </location>
</feature>
<dbReference type="KEGG" id="sapo:SAPIO_CDS4755"/>
<evidence type="ECO:0000313" key="4">
    <source>
        <dbReference type="Proteomes" id="UP000028545"/>
    </source>
</evidence>
<dbReference type="SUPFAM" id="SSF54637">
    <property type="entry name" value="Thioesterase/thiol ester dehydrase-isomerase"/>
    <property type="match status" value="1"/>
</dbReference>
<comment type="caution">
    <text evidence="3">The sequence shown here is derived from an EMBL/GenBank/DDBJ whole genome shotgun (WGS) entry which is preliminary data.</text>
</comment>
<name>A0A084G7J9_PSEDA</name>
<keyword evidence="4" id="KW-1185">Reference proteome</keyword>
<reference evidence="3 4" key="1">
    <citation type="journal article" date="2014" name="Genome Announc.">
        <title>Draft genome sequence of the pathogenic fungus Scedosporium apiospermum.</title>
        <authorList>
            <person name="Vandeputte P."/>
            <person name="Ghamrawi S."/>
            <person name="Rechenmann M."/>
            <person name="Iltis A."/>
            <person name="Giraud S."/>
            <person name="Fleury M."/>
            <person name="Thornton C."/>
            <person name="Delhaes L."/>
            <person name="Meyer W."/>
            <person name="Papon N."/>
            <person name="Bouchara J.P."/>
        </authorList>
    </citation>
    <scope>NUCLEOTIDE SEQUENCE [LARGE SCALE GENOMIC DNA]</scope>
    <source>
        <strain evidence="3 4">IHEM 14462</strain>
    </source>
</reference>
<evidence type="ECO:0000313" key="3">
    <source>
        <dbReference type="EMBL" id="KEZ43311.1"/>
    </source>
</evidence>
<dbReference type="GeneID" id="27723827"/>
<feature type="domain" description="Acyl-CoA thioesterase-like C-terminal" evidence="2">
    <location>
        <begin position="179"/>
        <end position="306"/>
    </location>
</feature>
<dbReference type="Proteomes" id="UP000028545">
    <property type="component" value="Unassembled WGS sequence"/>
</dbReference>
<dbReference type="RefSeq" id="XP_016643110.1">
    <property type="nucleotide sequence ID" value="XM_016787231.1"/>
</dbReference>
<dbReference type="PANTHER" id="PTHR38110:SF1">
    <property type="entry name" value="THIOESTERASE DOMAIN-CONTAINING PROTEIN"/>
    <property type="match status" value="1"/>
</dbReference>
<dbReference type="InterPro" id="IPR049449">
    <property type="entry name" value="TesB_ACOT8-like_N"/>
</dbReference>
<dbReference type="PANTHER" id="PTHR38110">
    <property type="entry name" value="CHROMOSOME 23, WHOLE GENOME SHOTGUN SEQUENCE"/>
    <property type="match status" value="1"/>
</dbReference>
<evidence type="ECO:0000259" key="2">
    <source>
        <dbReference type="Pfam" id="PF20789"/>
    </source>
</evidence>
<dbReference type="HOGENOM" id="CLU_050730_0_0_1"/>
<dbReference type="AlphaFoldDB" id="A0A084G7J9"/>
<dbReference type="OMA" id="CDMFITP"/>
<gene>
    <name evidence="3" type="ORF">SAPIO_CDS4755</name>
</gene>
<dbReference type="Pfam" id="PF13622">
    <property type="entry name" value="4HBT_3"/>
    <property type="match status" value="1"/>
</dbReference>
<dbReference type="Pfam" id="PF20789">
    <property type="entry name" value="4HBT_3C"/>
    <property type="match status" value="1"/>
</dbReference>
<dbReference type="InterPro" id="IPR029069">
    <property type="entry name" value="HotDog_dom_sf"/>
</dbReference>